<keyword evidence="1" id="KW-0677">Repeat</keyword>
<evidence type="ECO:0000256" key="2">
    <source>
        <dbReference type="SAM" id="MobiDB-lite"/>
    </source>
</evidence>
<dbReference type="Pfam" id="PF00536">
    <property type="entry name" value="SAM_1"/>
    <property type="match status" value="1"/>
</dbReference>
<proteinExistence type="predicted"/>
<dbReference type="OMA" id="ACEYNLY"/>
<dbReference type="RefSeq" id="XP_010241224.1">
    <property type="nucleotide sequence ID" value="XM_010242922.2"/>
</dbReference>
<dbReference type="CDD" id="cd09487">
    <property type="entry name" value="SAM_superfamily"/>
    <property type="match status" value="1"/>
</dbReference>
<dbReference type="PROSITE" id="PS50105">
    <property type="entry name" value="SAM_DOMAIN"/>
    <property type="match status" value="1"/>
</dbReference>
<dbReference type="Proteomes" id="UP000189703">
    <property type="component" value="Unplaced"/>
</dbReference>
<dbReference type="eggNOG" id="KOG4374">
    <property type="taxonomic scope" value="Eukaryota"/>
</dbReference>
<feature type="region of interest" description="Disordered" evidence="2">
    <location>
        <begin position="129"/>
        <end position="150"/>
    </location>
</feature>
<evidence type="ECO:0000313" key="6">
    <source>
        <dbReference type="RefSeq" id="XP_010241221.1"/>
    </source>
</evidence>
<dbReference type="OrthoDB" id="539213at2759"/>
<evidence type="ECO:0000256" key="1">
    <source>
        <dbReference type="ARBA" id="ARBA00022737"/>
    </source>
</evidence>
<name>A0A1U7YTZ6_NELNU</name>
<evidence type="ECO:0000313" key="10">
    <source>
        <dbReference type="RefSeq" id="XP_010241225.1"/>
    </source>
</evidence>
<protein>
    <submittedName>
        <fullName evidence="5 6">Uncharacterized protein LOC104585893</fullName>
    </submittedName>
</protein>
<dbReference type="RefSeq" id="XP_010241223.1">
    <property type="nucleotide sequence ID" value="XM_010242921.2"/>
</dbReference>
<dbReference type="GeneID" id="104585893"/>
<dbReference type="RefSeq" id="XP_010241225.1">
    <property type="nucleotide sequence ID" value="XM_010242923.2"/>
</dbReference>
<evidence type="ECO:0000313" key="7">
    <source>
        <dbReference type="RefSeq" id="XP_010241222.1"/>
    </source>
</evidence>
<dbReference type="PANTHER" id="PTHR10627:SF65">
    <property type="entry name" value="SAM DOMAIN-CONTAINING PROTEIN"/>
    <property type="match status" value="1"/>
</dbReference>
<feature type="compositionally biased region" description="Polar residues" evidence="2">
    <location>
        <begin position="136"/>
        <end position="148"/>
    </location>
</feature>
<feature type="domain" description="SAM" evidence="3">
    <location>
        <begin position="257"/>
        <end position="320"/>
    </location>
</feature>
<dbReference type="KEGG" id="nnu:104585893"/>
<feature type="compositionally biased region" description="Polar residues" evidence="2">
    <location>
        <begin position="95"/>
        <end position="108"/>
    </location>
</feature>
<dbReference type="RefSeq" id="XP_010241221.1">
    <property type="nucleotide sequence ID" value="XM_010242919.2"/>
</dbReference>
<sequence length="323" mass="36341">MLVLTMNSKRQRRPNVRLGEIGDVSTTFTCCFSQKAKENLEEKTWKQELENSRKTDFDHPICGFSLPRSWGFTFLDPGVSSRVLSDTQHNRENRNPNSSKLVSEFASSDETNASKRRFDFGTVTRKGRLMKRGRSTRGNNGGVSSAWNSKVCPEISNDNEKEYRGVDFVDSTSNPCYDVYSVEGFKDSSDRDTSNMSKEAHGSECLEPISDLQVRGDSDGFWIEDACRDDGTFYSDDGPCTIPKAGRVDDKIGTGVTIVDSVRSWLEELGFGRYADIFEMHEVDEEVLPLLTFEDLKEMGINAVGPRRKMYTAIQHLRGGISI</sequence>
<dbReference type="RefSeq" id="XP_010241219.1">
    <property type="nucleotide sequence ID" value="XM_010242917.2"/>
</dbReference>
<dbReference type="RefSeq" id="XP_010241222.1">
    <property type="nucleotide sequence ID" value="XM_010242920.2"/>
</dbReference>
<dbReference type="InterPro" id="IPR001660">
    <property type="entry name" value="SAM"/>
</dbReference>
<dbReference type="AlphaFoldDB" id="A0A1U7YTZ6"/>
<accession>A0A1U7YTZ6</accession>
<reference evidence="5 6" key="1">
    <citation type="submission" date="2025-04" db="UniProtKB">
        <authorList>
            <consortium name="RefSeq"/>
        </authorList>
    </citation>
    <scope>IDENTIFICATION</scope>
</reference>
<evidence type="ECO:0000313" key="5">
    <source>
        <dbReference type="RefSeq" id="XP_010241219.1"/>
    </source>
</evidence>
<dbReference type="Gene3D" id="1.10.150.50">
    <property type="entry name" value="Transcription Factor, Ets-1"/>
    <property type="match status" value="1"/>
</dbReference>
<organism evidence="4 9">
    <name type="scientific">Nelumbo nucifera</name>
    <name type="common">Sacred lotus</name>
    <dbReference type="NCBI Taxonomy" id="4432"/>
    <lineage>
        <taxon>Eukaryota</taxon>
        <taxon>Viridiplantae</taxon>
        <taxon>Streptophyta</taxon>
        <taxon>Embryophyta</taxon>
        <taxon>Tracheophyta</taxon>
        <taxon>Spermatophyta</taxon>
        <taxon>Magnoliopsida</taxon>
        <taxon>Proteales</taxon>
        <taxon>Nelumbonaceae</taxon>
        <taxon>Nelumbo</taxon>
    </lineage>
</organism>
<gene>
    <name evidence="5 6 7 8 9 10" type="primary">LOC104585893</name>
</gene>
<dbReference type="SMART" id="SM00454">
    <property type="entry name" value="SAM"/>
    <property type="match status" value="1"/>
</dbReference>
<dbReference type="InterPro" id="IPR013761">
    <property type="entry name" value="SAM/pointed_sf"/>
</dbReference>
<evidence type="ECO:0000313" key="9">
    <source>
        <dbReference type="RefSeq" id="XP_010241224.1"/>
    </source>
</evidence>
<feature type="region of interest" description="Disordered" evidence="2">
    <location>
        <begin position="85"/>
        <end position="108"/>
    </location>
</feature>
<dbReference type="SUPFAM" id="SSF47769">
    <property type="entry name" value="SAM/Pointed domain"/>
    <property type="match status" value="1"/>
</dbReference>
<evidence type="ECO:0000313" key="4">
    <source>
        <dbReference type="Proteomes" id="UP000189703"/>
    </source>
</evidence>
<evidence type="ECO:0000259" key="3">
    <source>
        <dbReference type="PROSITE" id="PS50105"/>
    </source>
</evidence>
<evidence type="ECO:0000313" key="8">
    <source>
        <dbReference type="RefSeq" id="XP_010241223.1"/>
    </source>
</evidence>
<keyword evidence="4" id="KW-1185">Reference proteome</keyword>
<dbReference type="PANTHER" id="PTHR10627">
    <property type="entry name" value="SCP160"/>
    <property type="match status" value="1"/>
</dbReference>